<dbReference type="Gene3D" id="3.30.160.100">
    <property type="entry name" value="Ribosome hibernation promotion factor-like"/>
    <property type="match status" value="1"/>
</dbReference>
<dbReference type="EMBL" id="UINC01014448">
    <property type="protein sequence ID" value="SVA61606.1"/>
    <property type="molecule type" value="Genomic_DNA"/>
</dbReference>
<dbReference type="PANTHER" id="PTHR33231:SF1">
    <property type="entry name" value="30S RIBOSOMAL PROTEIN"/>
    <property type="match status" value="1"/>
</dbReference>
<dbReference type="PANTHER" id="PTHR33231">
    <property type="entry name" value="30S RIBOSOMAL PROTEIN"/>
    <property type="match status" value="1"/>
</dbReference>
<reference evidence="2" key="1">
    <citation type="submission" date="2018-05" db="EMBL/GenBank/DDBJ databases">
        <authorList>
            <person name="Lanie J.A."/>
            <person name="Ng W.-L."/>
            <person name="Kazmierczak K.M."/>
            <person name="Andrzejewski T.M."/>
            <person name="Davidsen T.M."/>
            <person name="Wayne K.J."/>
            <person name="Tettelin H."/>
            <person name="Glass J.I."/>
            <person name="Rusch D."/>
            <person name="Podicherti R."/>
            <person name="Tsui H.-C.T."/>
            <person name="Winkler M.E."/>
        </authorList>
    </citation>
    <scope>NUCLEOTIDE SEQUENCE</scope>
</reference>
<dbReference type="Pfam" id="PF02482">
    <property type="entry name" value="Ribosomal_S30AE"/>
    <property type="match status" value="1"/>
</dbReference>
<dbReference type="AlphaFoldDB" id="A0A381XA12"/>
<evidence type="ECO:0000256" key="1">
    <source>
        <dbReference type="ARBA" id="ARBA00022845"/>
    </source>
</evidence>
<dbReference type="GO" id="GO:0045900">
    <property type="term" value="P:negative regulation of translational elongation"/>
    <property type="evidence" value="ECO:0007669"/>
    <property type="project" value="TreeGrafter"/>
</dbReference>
<evidence type="ECO:0008006" key="3">
    <source>
        <dbReference type="Google" id="ProtNLM"/>
    </source>
</evidence>
<name>A0A381XA12_9ZZZZ</name>
<organism evidence="2">
    <name type="scientific">marine metagenome</name>
    <dbReference type="NCBI Taxonomy" id="408172"/>
    <lineage>
        <taxon>unclassified sequences</taxon>
        <taxon>metagenomes</taxon>
        <taxon>ecological metagenomes</taxon>
    </lineage>
</organism>
<proteinExistence type="predicted"/>
<gene>
    <name evidence="2" type="ORF">METZ01_LOCUS114460</name>
</gene>
<dbReference type="GO" id="GO:0043024">
    <property type="term" value="F:ribosomal small subunit binding"/>
    <property type="evidence" value="ECO:0007669"/>
    <property type="project" value="TreeGrafter"/>
</dbReference>
<dbReference type="GO" id="GO:0022627">
    <property type="term" value="C:cytosolic small ribosomal subunit"/>
    <property type="evidence" value="ECO:0007669"/>
    <property type="project" value="TreeGrafter"/>
</dbReference>
<dbReference type="InterPro" id="IPR050574">
    <property type="entry name" value="HPF/YfiA_ribosome-assoc"/>
</dbReference>
<dbReference type="InterPro" id="IPR003489">
    <property type="entry name" value="RHF/RaiA"/>
</dbReference>
<evidence type="ECO:0000313" key="2">
    <source>
        <dbReference type="EMBL" id="SVA61606.1"/>
    </source>
</evidence>
<dbReference type="CDD" id="cd00552">
    <property type="entry name" value="RaiA"/>
    <property type="match status" value="1"/>
</dbReference>
<accession>A0A381XA12</accession>
<keyword evidence="1" id="KW-0810">Translation regulation</keyword>
<dbReference type="InterPro" id="IPR036567">
    <property type="entry name" value="RHF-like"/>
</dbReference>
<protein>
    <recommendedName>
        <fullName evidence="3">Sigma 54 modulation/S30EA ribosomal protein C-terminal domain-containing protein</fullName>
    </recommendedName>
</protein>
<dbReference type="SUPFAM" id="SSF69754">
    <property type="entry name" value="Ribosome binding protein Y (YfiA homologue)"/>
    <property type="match status" value="1"/>
</dbReference>
<dbReference type="NCBIfam" id="TIGR00741">
    <property type="entry name" value="yfiA"/>
    <property type="match status" value="1"/>
</dbReference>
<sequence length="100" mass="11681">MNLTVTGRNFEITDAIKKFLKKRIAKKGDRLYDNANIHFSFYVDKNRHMAEATVKQKGLTTRAKDETRDLYLTVDNVLGKVEKQLRKHKSRTQNLLTNKT</sequence>